<dbReference type="Gene3D" id="1.10.510.10">
    <property type="entry name" value="Transferase(Phosphotransferase) domain 1"/>
    <property type="match status" value="1"/>
</dbReference>
<dbReference type="Pfam" id="PF01081">
    <property type="entry name" value="Aldolase"/>
    <property type="match status" value="1"/>
</dbReference>
<keyword evidence="5" id="KW-0479">Metal-binding</keyword>
<keyword evidence="11" id="KW-1185">Reference proteome</keyword>
<keyword evidence="6 10" id="KW-0418">Kinase</keyword>
<comment type="subunit">
    <text evidence="3">Homotrimer.</text>
</comment>
<dbReference type="GO" id="GO:0046872">
    <property type="term" value="F:metal ion binding"/>
    <property type="evidence" value="ECO:0007669"/>
    <property type="project" value="UniProtKB-KW"/>
</dbReference>
<evidence type="ECO:0000256" key="5">
    <source>
        <dbReference type="ARBA" id="ARBA00022723"/>
    </source>
</evidence>
<dbReference type="AlphaFoldDB" id="A0AA35TMN0"/>
<dbReference type="InterPro" id="IPR040442">
    <property type="entry name" value="Pyrv_kinase-like_dom_sf"/>
</dbReference>
<dbReference type="PROSITE" id="PS00108">
    <property type="entry name" value="PROTEIN_KINASE_ST"/>
    <property type="match status" value="1"/>
</dbReference>
<dbReference type="SUPFAM" id="SSF56112">
    <property type="entry name" value="Protein kinase-like (PK-like)"/>
    <property type="match status" value="1"/>
</dbReference>
<dbReference type="InterPro" id="IPR002173">
    <property type="entry name" value="Carboh/pur_kinase_PfkB_CS"/>
</dbReference>
<gene>
    <name evidence="10" type="ORF">GBAR_LOCUS27363</name>
</gene>
<comment type="pathway">
    <text evidence="1">Carbohydrate acid metabolism.</text>
</comment>
<evidence type="ECO:0000256" key="8">
    <source>
        <dbReference type="ARBA" id="ARBA00023277"/>
    </source>
</evidence>
<dbReference type="SMART" id="SM00220">
    <property type="entry name" value="S_TKc"/>
    <property type="match status" value="1"/>
</dbReference>
<dbReference type="GO" id="GO:0016829">
    <property type="term" value="F:lyase activity"/>
    <property type="evidence" value="ECO:0007669"/>
    <property type="project" value="UniProtKB-KW"/>
</dbReference>
<dbReference type="Pfam" id="PF03328">
    <property type="entry name" value="HpcH_HpaI"/>
    <property type="match status" value="1"/>
</dbReference>
<evidence type="ECO:0000256" key="4">
    <source>
        <dbReference type="ARBA" id="ARBA00022679"/>
    </source>
</evidence>
<reference evidence="10" key="1">
    <citation type="submission" date="2023-03" db="EMBL/GenBank/DDBJ databases">
        <authorList>
            <person name="Steffen K."/>
            <person name="Cardenas P."/>
        </authorList>
    </citation>
    <scope>NUCLEOTIDE SEQUENCE</scope>
</reference>
<sequence length="1277" mass="141251">MQRIETCGIVAIIRANSADELIQTAAAIHAGGVNVIEVTMTTPNALQVISDVSSAYGDAVLVGAGSVLDAETARAVMLAGAEFIVSPVTKPDVIEICNRYGKVVIPGAFTPTEILTAWETGADYVKVFPSSGVGAAYIKDVKAPLPQIPLVPTGGINAENAAEFITAGATALGVGSALVNNQLIAAGEFALLTERAEQLVKEIDQLILGKYRLLEFLNSGGFSSVFRAREEMTNRIVAIKALAKTAYPASRMKFLLNEFQAMSKIWKHPNIVSIHTVEPGEDDYVAWIVMEFVEGKSLHDLMQEGALVLTDALNIGLDICRGLREAHAHKIMHRDIKPQNILLTIDKEAKVADFSIARIFGETTEFAETMAGTRRYMAPEQTYGSYDYRADLYSTGLILYQAVTGRFPFSGENKEIDKKKAAGEIEEIDRCPEVLRHFLQKALHRQLSERHQSATEMYEELDRIRQDEYVKQASELIDASVNSSNPRLAEALERYRKTFRLSLADAERMNQNLFFQRRQKEENTKREKLLAQVERHYTRAIRHAENRDYSSVLAELHKVSHLCIDDQGLTKVADNLFQTLNTVNVPLSANPTVEEVVSLIQNLPDGESTDLRTWLEHQKLVPEEPTGVTPIQPRVKASGSYRLVIEEASPEYLLDQVHSDIQYPHEEEALHIFQQIQIFQQQGRTQQWLAFYNKLGKFYQKQAANFVKKDELELVANCYTRARFAYTVAEKQRRSRKNAKRGAVYYTRLARQFELQRSWEEAGKSYILAAYNHGYVNMPTLVEECHRMATVCYFNAAESAHLNNELQTAYDFYMLILAIGEKMSTPTKMGLSYVKTSLKRGEVLVGTFVLEFGGSAIATLLASAGADFIIADLEHSSFSIEAVGRIIRNARGSNLPCIVRVPALERHFISRVLDAGATGVMIPRVESRNDIEKIKQWTKYAPEGDRGVAFGIGHTDYGDFTKLDTREYVRNANQEILTIGQIETVKAVENLNDILTTDLYANDIGAAFPDIKSFGAFVGGCPTNISVGVQRLGLQAVLLTAVDRFPLIYYRDNCADIELTIDDVLAAPITESRAVLISGTGLSKEPSRSATLYAAEKAQSVGCQVFLDLDFRADQWHDPRAFGVVVRSALRYIDIAIGTEEEIKAATLTDLSQLTIEHSQISNPTIEGDMVVAIETLLGAGPDALIVKRGIEGADVHLVSGEVIHGAPFPVEVYNTLGAGDAFASGFIYGNLSGWGWEKSARLGNATGAIVVTRHGCANFMPTMPEVDEFVAERGGW</sequence>
<evidence type="ECO:0000256" key="2">
    <source>
        <dbReference type="ARBA" id="ARBA00006906"/>
    </source>
</evidence>
<evidence type="ECO:0000313" key="10">
    <source>
        <dbReference type="EMBL" id="CAI8049716.1"/>
    </source>
</evidence>
<dbReference type="PROSITE" id="PS00584">
    <property type="entry name" value="PFKB_KINASES_2"/>
    <property type="match status" value="1"/>
</dbReference>
<dbReference type="CDD" id="cd00452">
    <property type="entry name" value="KDPG_aldolase"/>
    <property type="match status" value="1"/>
</dbReference>
<dbReference type="GO" id="GO:0005524">
    <property type="term" value="F:ATP binding"/>
    <property type="evidence" value="ECO:0007669"/>
    <property type="project" value="InterPro"/>
</dbReference>
<dbReference type="SUPFAM" id="SSF51621">
    <property type="entry name" value="Phosphoenolpyruvate/pyruvate domain"/>
    <property type="match status" value="1"/>
</dbReference>
<dbReference type="SUPFAM" id="SSF51569">
    <property type="entry name" value="Aldolase"/>
    <property type="match status" value="1"/>
</dbReference>
<keyword evidence="8" id="KW-0119">Carbohydrate metabolism</keyword>
<proteinExistence type="inferred from homology"/>
<keyword evidence="4" id="KW-0808">Transferase</keyword>
<protein>
    <submittedName>
        <fullName evidence="10">Probable serine/threonine-protein kinase CPE1738</fullName>
    </submittedName>
</protein>
<dbReference type="InterPro" id="IPR000719">
    <property type="entry name" value="Prot_kinase_dom"/>
</dbReference>
<dbReference type="PROSITE" id="PS50011">
    <property type="entry name" value="PROTEIN_KINASE_DOM"/>
    <property type="match status" value="1"/>
</dbReference>
<dbReference type="NCBIfam" id="TIGR01182">
    <property type="entry name" value="eda"/>
    <property type="match status" value="1"/>
</dbReference>
<dbReference type="Gene3D" id="3.40.1190.20">
    <property type="match status" value="1"/>
</dbReference>
<dbReference type="GO" id="GO:0006796">
    <property type="term" value="P:phosphate-containing compound metabolic process"/>
    <property type="evidence" value="ECO:0007669"/>
    <property type="project" value="UniProtKB-ARBA"/>
</dbReference>
<dbReference type="InterPro" id="IPR015813">
    <property type="entry name" value="Pyrv/PenolPyrv_kinase-like_dom"/>
</dbReference>
<evidence type="ECO:0000256" key="7">
    <source>
        <dbReference type="ARBA" id="ARBA00023239"/>
    </source>
</evidence>
<dbReference type="GO" id="GO:0004672">
    <property type="term" value="F:protein kinase activity"/>
    <property type="evidence" value="ECO:0007669"/>
    <property type="project" value="InterPro"/>
</dbReference>
<accession>A0AA35TMN0</accession>
<dbReference type="InterPro" id="IPR029056">
    <property type="entry name" value="Ribokinase-like"/>
</dbReference>
<dbReference type="InterPro" id="IPR011611">
    <property type="entry name" value="PfkB_dom"/>
</dbReference>
<evidence type="ECO:0000256" key="1">
    <source>
        <dbReference type="ARBA" id="ARBA00004761"/>
    </source>
</evidence>
<dbReference type="Pfam" id="PF00069">
    <property type="entry name" value="Pkinase"/>
    <property type="match status" value="1"/>
</dbReference>
<dbReference type="Pfam" id="PF00294">
    <property type="entry name" value="PfkB"/>
    <property type="match status" value="1"/>
</dbReference>
<dbReference type="Gene3D" id="3.20.20.70">
    <property type="entry name" value="Aldolase class I"/>
    <property type="match status" value="1"/>
</dbReference>
<comment type="caution">
    <text evidence="10">The sequence shown here is derived from an EMBL/GenBank/DDBJ whole genome shotgun (WGS) entry which is preliminary data.</text>
</comment>
<feature type="domain" description="Protein kinase" evidence="9">
    <location>
        <begin position="211"/>
        <end position="470"/>
    </location>
</feature>
<dbReference type="InterPro" id="IPR011009">
    <property type="entry name" value="Kinase-like_dom_sf"/>
</dbReference>
<dbReference type="CDD" id="cd14014">
    <property type="entry name" value="STKc_PknB_like"/>
    <property type="match status" value="1"/>
</dbReference>
<evidence type="ECO:0000256" key="6">
    <source>
        <dbReference type="ARBA" id="ARBA00022777"/>
    </source>
</evidence>
<dbReference type="InterPro" id="IPR000887">
    <property type="entry name" value="Aldlse_KDPG_KHG"/>
</dbReference>
<dbReference type="SUPFAM" id="SSF53613">
    <property type="entry name" value="Ribokinase-like"/>
    <property type="match status" value="1"/>
</dbReference>
<name>A0AA35TMN0_GEOBA</name>
<organism evidence="10 11">
    <name type="scientific">Geodia barretti</name>
    <name type="common">Barrett's horny sponge</name>
    <dbReference type="NCBI Taxonomy" id="519541"/>
    <lineage>
        <taxon>Eukaryota</taxon>
        <taxon>Metazoa</taxon>
        <taxon>Porifera</taxon>
        <taxon>Demospongiae</taxon>
        <taxon>Heteroscleromorpha</taxon>
        <taxon>Tetractinellida</taxon>
        <taxon>Astrophorina</taxon>
        <taxon>Geodiidae</taxon>
        <taxon>Geodia</taxon>
    </lineage>
</organism>
<dbReference type="Proteomes" id="UP001174909">
    <property type="component" value="Unassembled WGS sequence"/>
</dbReference>
<dbReference type="InterPro" id="IPR008271">
    <property type="entry name" value="Ser/Thr_kinase_AS"/>
</dbReference>
<dbReference type="CDD" id="cd01166">
    <property type="entry name" value="KdgK"/>
    <property type="match status" value="1"/>
</dbReference>
<comment type="similarity">
    <text evidence="2">Belongs to the KHG/KDPG aldolase family.</text>
</comment>
<evidence type="ECO:0000259" key="9">
    <source>
        <dbReference type="PROSITE" id="PS50011"/>
    </source>
</evidence>
<dbReference type="InterPro" id="IPR013785">
    <property type="entry name" value="Aldolase_TIM"/>
</dbReference>
<evidence type="ECO:0000313" key="11">
    <source>
        <dbReference type="Proteomes" id="UP001174909"/>
    </source>
</evidence>
<dbReference type="Gene3D" id="3.20.20.60">
    <property type="entry name" value="Phosphoenolpyruvate-binding domains"/>
    <property type="match status" value="1"/>
</dbReference>
<dbReference type="EMBL" id="CASHTH010003812">
    <property type="protein sequence ID" value="CAI8049716.1"/>
    <property type="molecule type" value="Genomic_DNA"/>
</dbReference>
<dbReference type="InterPro" id="IPR005000">
    <property type="entry name" value="Aldolase/citrate-lyase_domain"/>
</dbReference>
<dbReference type="PANTHER" id="PTHR30246">
    <property type="entry name" value="2-KETO-3-DEOXY-6-PHOSPHOGLUCONATE ALDOLASE"/>
    <property type="match status" value="1"/>
</dbReference>
<dbReference type="PANTHER" id="PTHR30246:SF1">
    <property type="entry name" value="2-DEHYDRO-3-DEOXY-6-PHOSPHOGALACTONATE ALDOLASE-RELATED"/>
    <property type="match status" value="1"/>
</dbReference>
<keyword evidence="7" id="KW-0456">Lyase</keyword>
<evidence type="ECO:0000256" key="3">
    <source>
        <dbReference type="ARBA" id="ARBA00011233"/>
    </source>
</evidence>